<dbReference type="Proteomes" id="UP001190700">
    <property type="component" value="Unassembled WGS sequence"/>
</dbReference>
<organism evidence="1 2">
    <name type="scientific">Cymbomonas tetramitiformis</name>
    <dbReference type="NCBI Taxonomy" id="36881"/>
    <lineage>
        <taxon>Eukaryota</taxon>
        <taxon>Viridiplantae</taxon>
        <taxon>Chlorophyta</taxon>
        <taxon>Pyramimonadophyceae</taxon>
        <taxon>Pyramimonadales</taxon>
        <taxon>Pyramimonadaceae</taxon>
        <taxon>Cymbomonas</taxon>
    </lineage>
</organism>
<feature type="non-terminal residue" evidence="1">
    <location>
        <position position="162"/>
    </location>
</feature>
<evidence type="ECO:0000313" key="1">
    <source>
        <dbReference type="EMBL" id="KAK3266216.1"/>
    </source>
</evidence>
<dbReference type="AlphaFoldDB" id="A0AAE0FUD0"/>
<name>A0AAE0FUD0_9CHLO</name>
<sequence>MAYITRREHVFTFRGSPKRAKHIYDASDIDKIVIKFKCKELVGPSKPVIMHAVLENTDGKHIGYVDARAMCLLAENTKYNGRPNEFIKRHETDIQALAAAIPGLFRDDIIVYFDVPNTSKYRTFMHPQLAEQLQMKLDPRYRAEVANYICRFKNGDPALMED</sequence>
<proteinExistence type="predicted"/>
<gene>
    <name evidence="1" type="ORF">CYMTET_25146</name>
</gene>
<accession>A0AAE0FUD0</accession>
<comment type="caution">
    <text evidence="1">The sequence shown here is derived from an EMBL/GenBank/DDBJ whole genome shotgun (WGS) entry which is preliminary data.</text>
</comment>
<dbReference type="EMBL" id="LGRX02013356">
    <property type="protein sequence ID" value="KAK3266216.1"/>
    <property type="molecule type" value="Genomic_DNA"/>
</dbReference>
<evidence type="ECO:0000313" key="2">
    <source>
        <dbReference type="Proteomes" id="UP001190700"/>
    </source>
</evidence>
<reference evidence="1 2" key="1">
    <citation type="journal article" date="2015" name="Genome Biol. Evol.">
        <title>Comparative Genomics of a Bacterivorous Green Alga Reveals Evolutionary Causalities and Consequences of Phago-Mixotrophic Mode of Nutrition.</title>
        <authorList>
            <person name="Burns J.A."/>
            <person name="Paasch A."/>
            <person name="Narechania A."/>
            <person name="Kim E."/>
        </authorList>
    </citation>
    <scope>NUCLEOTIDE SEQUENCE [LARGE SCALE GENOMIC DNA]</scope>
    <source>
        <strain evidence="1 2">PLY_AMNH</strain>
    </source>
</reference>
<protein>
    <submittedName>
        <fullName evidence="1">Uncharacterized protein</fullName>
    </submittedName>
</protein>
<keyword evidence="2" id="KW-1185">Reference proteome</keyword>